<dbReference type="Gene3D" id="3.90.25.10">
    <property type="entry name" value="UDP-galactose 4-epimerase, domain 1"/>
    <property type="match status" value="1"/>
</dbReference>
<evidence type="ECO:0000256" key="1">
    <source>
        <dbReference type="ARBA" id="ARBA00007637"/>
    </source>
</evidence>
<dbReference type="Pfam" id="PF01370">
    <property type="entry name" value="Epimerase"/>
    <property type="match status" value="1"/>
</dbReference>
<feature type="non-terminal residue" evidence="3">
    <location>
        <position position="1"/>
    </location>
</feature>
<dbReference type="AlphaFoldDB" id="A0A2M7DLF4"/>
<comment type="similarity">
    <text evidence="1">Belongs to the NAD(P)-dependent epimerase/dehydratase family.</text>
</comment>
<gene>
    <name evidence="3" type="ORF">COS18_04665</name>
</gene>
<evidence type="ECO:0000259" key="2">
    <source>
        <dbReference type="Pfam" id="PF01370"/>
    </source>
</evidence>
<reference evidence="4" key="1">
    <citation type="submission" date="2017-09" db="EMBL/GenBank/DDBJ databases">
        <title>Depth-based differentiation of microbial function through sediment-hosted aquifers and enrichment of novel symbionts in the deep terrestrial subsurface.</title>
        <authorList>
            <person name="Probst A.J."/>
            <person name="Ladd B."/>
            <person name="Jarett J.K."/>
            <person name="Geller-Mcgrath D.E."/>
            <person name="Sieber C.M.K."/>
            <person name="Emerson J.B."/>
            <person name="Anantharaman K."/>
            <person name="Thomas B.C."/>
            <person name="Malmstrom R."/>
            <person name="Stieglmeier M."/>
            <person name="Klingl A."/>
            <person name="Woyke T."/>
            <person name="Ryan C.M."/>
            <person name="Banfield J.F."/>
        </authorList>
    </citation>
    <scope>NUCLEOTIDE SEQUENCE [LARGE SCALE GENOMIC DNA]</scope>
</reference>
<dbReference type="InterPro" id="IPR001509">
    <property type="entry name" value="Epimerase_deHydtase"/>
</dbReference>
<evidence type="ECO:0000313" key="3">
    <source>
        <dbReference type="EMBL" id="PIV50572.1"/>
    </source>
</evidence>
<protein>
    <submittedName>
        <fullName evidence="3">dTDP-glucose 4,6-dehydratase</fullName>
    </submittedName>
</protein>
<sequence>YGPYQYPEKLIPLFITNLIEGKKVSVYGNGKNIRDWIYVDDHNAGVDAI</sequence>
<evidence type="ECO:0000313" key="4">
    <source>
        <dbReference type="Proteomes" id="UP000228896"/>
    </source>
</evidence>
<dbReference type="PANTHER" id="PTHR43000">
    <property type="entry name" value="DTDP-D-GLUCOSE 4,6-DEHYDRATASE-RELATED"/>
    <property type="match status" value="1"/>
</dbReference>
<dbReference type="Gene3D" id="3.40.50.720">
    <property type="entry name" value="NAD(P)-binding Rossmann-like Domain"/>
    <property type="match status" value="1"/>
</dbReference>
<dbReference type="InterPro" id="IPR036291">
    <property type="entry name" value="NAD(P)-bd_dom_sf"/>
</dbReference>
<proteinExistence type="inferred from homology"/>
<organism evidence="3 4">
    <name type="scientific">Candidatus Falkowbacteria bacterium CG02_land_8_20_14_3_00_36_14</name>
    <dbReference type="NCBI Taxonomy" id="1974560"/>
    <lineage>
        <taxon>Bacteria</taxon>
        <taxon>Candidatus Falkowiibacteriota</taxon>
    </lineage>
</organism>
<dbReference type="Proteomes" id="UP000228896">
    <property type="component" value="Unassembled WGS sequence"/>
</dbReference>
<feature type="domain" description="NAD-dependent epimerase/dehydratase" evidence="2">
    <location>
        <begin position="1"/>
        <end position="47"/>
    </location>
</feature>
<feature type="non-terminal residue" evidence="3">
    <location>
        <position position="49"/>
    </location>
</feature>
<accession>A0A2M7DLF4</accession>
<dbReference type="SUPFAM" id="SSF51735">
    <property type="entry name" value="NAD(P)-binding Rossmann-fold domains"/>
    <property type="match status" value="1"/>
</dbReference>
<comment type="caution">
    <text evidence="3">The sequence shown here is derived from an EMBL/GenBank/DDBJ whole genome shotgun (WGS) entry which is preliminary data.</text>
</comment>
<name>A0A2M7DLF4_9BACT</name>
<dbReference type="EMBL" id="PETS01000120">
    <property type="protein sequence ID" value="PIV50572.1"/>
    <property type="molecule type" value="Genomic_DNA"/>
</dbReference>